<dbReference type="SUPFAM" id="SSF51182">
    <property type="entry name" value="RmlC-like cupins"/>
    <property type="match status" value="1"/>
</dbReference>
<proteinExistence type="predicted"/>
<dbReference type="STRING" id="651662.SAMN04488069_102406"/>
<dbReference type="RefSeq" id="WP_092738245.1">
    <property type="nucleotide sequence ID" value="NZ_FNOV01000002.1"/>
</dbReference>
<dbReference type="Proteomes" id="UP000199249">
    <property type="component" value="Unassembled WGS sequence"/>
</dbReference>
<dbReference type="EMBL" id="FNOV01000002">
    <property type="protein sequence ID" value="SDX67199.1"/>
    <property type="molecule type" value="Genomic_DNA"/>
</dbReference>
<dbReference type="GO" id="GO:0016853">
    <property type="term" value="F:isomerase activity"/>
    <property type="evidence" value="ECO:0007669"/>
    <property type="project" value="UniProtKB-KW"/>
</dbReference>
<protein>
    <submittedName>
        <fullName evidence="2">Mannose-6-phosphate isomerase, cupin superfamily</fullName>
    </submittedName>
</protein>
<dbReference type="OrthoDB" id="9794183at2"/>
<sequence>MHVIRLEDKFAQFTDHWNPRVIGELNDQHLKIARVQGEFIWHNHAAEDELFMVVKGQLLIDFRDGTTAELNPGELLVVPRGTDHRPHSAAETWILMIEPKSTVNTGDQAASERTRTHLEQI</sequence>
<dbReference type="InterPro" id="IPR014710">
    <property type="entry name" value="RmlC-like_jellyroll"/>
</dbReference>
<evidence type="ECO:0000313" key="2">
    <source>
        <dbReference type="EMBL" id="SDX67199.1"/>
    </source>
</evidence>
<dbReference type="PANTHER" id="PTHR36114:SF1">
    <property type="entry name" value="16.7 KDA PROTEIN IN WHIE LOCUS"/>
    <property type="match status" value="1"/>
</dbReference>
<accession>A0A1H3DNJ0</accession>
<gene>
    <name evidence="2" type="ORF">SAMN04488069_102406</name>
</gene>
<organism evidence="2 3">
    <name type="scientific">Hymenobacter psychrophilus</name>
    <dbReference type="NCBI Taxonomy" id="651662"/>
    <lineage>
        <taxon>Bacteria</taxon>
        <taxon>Pseudomonadati</taxon>
        <taxon>Bacteroidota</taxon>
        <taxon>Cytophagia</taxon>
        <taxon>Cytophagales</taxon>
        <taxon>Hymenobacteraceae</taxon>
        <taxon>Hymenobacter</taxon>
    </lineage>
</organism>
<feature type="domain" description="Cupin type-2" evidence="1">
    <location>
        <begin position="37"/>
        <end position="90"/>
    </location>
</feature>
<dbReference type="InterPro" id="IPR052044">
    <property type="entry name" value="PKS_Associated_Protein"/>
</dbReference>
<dbReference type="Pfam" id="PF07883">
    <property type="entry name" value="Cupin_2"/>
    <property type="match status" value="1"/>
</dbReference>
<name>A0A1H3DNJ0_9BACT</name>
<keyword evidence="3" id="KW-1185">Reference proteome</keyword>
<dbReference type="AlphaFoldDB" id="A0A1H3DNJ0"/>
<dbReference type="CDD" id="cd02226">
    <property type="entry name" value="cupin_YdbB-like"/>
    <property type="match status" value="1"/>
</dbReference>
<reference evidence="3" key="1">
    <citation type="submission" date="2016-10" db="EMBL/GenBank/DDBJ databases">
        <authorList>
            <person name="Varghese N."/>
            <person name="Submissions S."/>
        </authorList>
    </citation>
    <scope>NUCLEOTIDE SEQUENCE [LARGE SCALE GENOMIC DNA]</scope>
    <source>
        <strain evidence="3">CGMCC 1.8975</strain>
    </source>
</reference>
<dbReference type="Gene3D" id="2.60.120.10">
    <property type="entry name" value="Jelly Rolls"/>
    <property type="match status" value="1"/>
</dbReference>
<evidence type="ECO:0000313" key="3">
    <source>
        <dbReference type="Proteomes" id="UP000199249"/>
    </source>
</evidence>
<dbReference type="InterPro" id="IPR013096">
    <property type="entry name" value="Cupin_2"/>
</dbReference>
<evidence type="ECO:0000259" key="1">
    <source>
        <dbReference type="Pfam" id="PF07883"/>
    </source>
</evidence>
<keyword evidence="2" id="KW-0413">Isomerase</keyword>
<dbReference type="InterPro" id="IPR011051">
    <property type="entry name" value="RmlC_Cupin_sf"/>
</dbReference>
<dbReference type="PANTHER" id="PTHR36114">
    <property type="entry name" value="16.7 KDA PROTEIN IN WHIE LOCUS"/>
    <property type="match status" value="1"/>
</dbReference>